<comment type="cofactor">
    <cofactor evidence="9">
        <name>[2Fe-2S] cluster</name>
        <dbReference type="ChEBI" id="CHEBI:190135"/>
    </cofactor>
    <text evidence="9">Binds 1 [2Fe-2S] cluster.</text>
</comment>
<feature type="compositionally biased region" description="Polar residues" evidence="10">
    <location>
        <begin position="217"/>
        <end position="232"/>
    </location>
</feature>
<accession>A0A5C3MPX0</accession>
<feature type="binding site" evidence="9">
    <location>
        <position position="177"/>
    </location>
    <ligand>
        <name>[2Fe-2S] cluster</name>
        <dbReference type="ChEBI" id="CHEBI:190135"/>
    </ligand>
</feature>
<dbReference type="NCBIfam" id="TIGR01958">
    <property type="entry name" value="nuoE_fam"/>
    <property type="match status" value="1"/>
</dbReference>
<sequence>MFAARLPKRVPLPARVLSVRRISSTPCRRSDALFVHRDTPYNNPKVPFEFDAQNLKRAEEIISHYPPQYKKAAVIPLLDLAQRQNKGWTSISVMNYVAKFLDLPPMRVYEVATFYTMFNREPIGANFVQVCTTTPCMLNGAYEILDTVCSQLGGIKPGETTKDGKFTVIEVECQGACSNAPMMVVGDDFYEDLTPATTKKVLDAFAKGQKPKPGPQSGRQTSENSAGLTALTSKPYGPGQLCVEEFR</sequence>
<dbReference type="GO" id="GO:0005743">
    <property type="term" value="C:mitochondrial inner membrane"/>
    <property type="evidence" value="ECO:0007669"/>
    <property type="project" value="UniProtKB-ARBA"/>
</dbReference>
<keyword evidence="6 9" id="KW-0411">Iron-sulfur</keyword>
<evidence type="ECO:0000256" key="7">
    <source>
        <dbReference type="ARBA" id="ARBA00023027"/>
    </source>
</evidence>
<evidence type="ECO:0000256" key="5">
    <source>
        <dbReference type="ARBA" id="ARBA00023004"/>
    </source>
</evidence>
<dbReference type="PROSITE" id="PS01099">
    <property type="entry name" value="COMPLEX1_24K"/>
    <property type="match status" value="1"/>
</dbReference>
<dbReference type="OrthoDB" id="10254187at2759"/>
<evidence type="ECO:0000256" key="1">
    <source>
        <dbReference type="ARBA" id="ARBA00010643"/>
    </source>
</evidence>
<dbReference type="AlphaFoldDB" id="A0A5C3MPX0"/>
<feature type="binding site" evidence="9">
    <location>
        <position position="131"/>
    </location>
    <ligand>
        <name>[2Fe-2S] cluster</name>
        <dbReference type="ChEBI" id="CHEBI:190135"/>
    </ligand>
</feature>
<evidence type="ECO:0008006" key="13">
    <source>
        <dbReference type="Google" id="ProtNLM"/>
    </source>
</evidence>
<dbReference type="FunFam" id="3.40.30.10:FF:000022">
    <property type="entry name" value="NADH dehydrogenase flavoprotein 2, mitochondrial"/>
    <property type="match status" value="1"/>
</dbReference>
<keyword evidence="4" id="KW-1278">Translocase</keyword>
<dbReference type="GO" id="GO:0008137">
    <property type="term" value="F:NADH dehydrogenase (ubiquinone) activity"/>
    <property type="evidence" value="ECO:0007669"/>
    <property type="project" value="UniProtKB-ARBA"/>
</dbReference>
<dbReference type="GO" id="GO:0006120">
    <property type="term" value="P:mitochondrial electron transport, NADH to ubiquinone"/>
    <property type="evidence" value="ECO:0007669"/>
    <property type="project" value="UniProtKB-ARBA"/>
</dbReference>
<dbReference type="Proteomes" id="UP000305948">
    <property type="component" value="Unassembled WGS sequence"/>
</dbReference>
<dbReference type="InterPro" id="IPR041921">
    <property type="entry name" value="NuoE_N"/>
</dbReference>
<keyword evidence="3 9" id="KW-0479">Metal-binding</keyword>
<evidence type="ECO:0000313" key="11">
    <source>
        <dbReference type="EMBL" id="TFK46416.1"/>
    </source>
</evidence>
<dbReference type="InterPro" id="IPR002023">
    <property type="entry name" value="NuoE-like"/>
</dbReference>
<comment type="similarity">
    <text evidence="1">Belongs to the complex I 24 kDa subunit family.</text>
</comment>
<keyword evidence="7" id="KW-0520">NAD</keyword>
<feature type="region of interest" description="Disordered" evidence="10">
    <location>
        <begin position="207"/>
        <end position="247"/>
    </location>
</feature>
<evidence type="ECO:0000256" key="6">
    <source>
        <dbReference type="ARBA" id="ARBA00023014"/>
    </source>
</evidence>
<name>A0A5C3MPX0_9AGAM</name>
<proteinExistence type="inferred from homology"/>
<dbReference type="CDD" id="cd03064">
    <property type="entry name" value="TRX_Fd_NuoE"/>
    <property type="match status" value="1"/>
</dbReference>
<comment type="cofactor">
    <cofactor evidence="8">
        <name>[2Fe-2S] cluster</name>
        <dbReference type="ChEBI" id="CHEBI:190135"/>
    </cofactor>
</comment>
<feature type="binding site" evidence="9">
    <location>
        <position position="173"/>
    </location>
    <ligand>
        <name>[2Fe-2S] cluster</name>
        <dbReference type="ChEBI" id="CHEBI:190135"/>
    </ligand>
</feature>
<evidence type="ECO:0000256" key="4">
    <source>
        <dbReference type="ARBA" id="ARBA00022967"/>
    </source>
</evidence>
<evidence type="ECO:0000313" key="12">
    <source>
        <dbReference type="Proteomes" id="UP000305948"/>
    </source>
</evidence>
<dbReference type="GO" id="GO:0051537">
    <property type="term" value="F:2 iron, 2 sulfur cluster binding"/>
    <property type="evidence" value="ECO:0007669"/>
    <property type="project" value="UniProtKB-KW"/>
</dbReference>
<feature type="binding site" evidence="9">
    <location>
        <position position="136"/>
    </location>
    <ligand>
        <name>[2Fe-2S] cluster</name>
        <dbReference type="ChEBI" id="CHEBI:190135"/>
    </ligand>
</feature>
<dbReference type="PANTHER" id="PTHR10371">
    <property type="entry name" value="NADH DEHYDROGENASE UBIQUINONE FLAVOPROTEIN 2, MITOCHONDRIAL"/>
    <property type="match status" value="1"/>
</dbReference>
<dbReference type="PANTHER" id="PTHR10371:SF3">
    <property type="entry name" value="NADH DEHYDROGENASE [UBIQUINONE] FLAVOPROTEIN 2, MITOCHONDRIAL"/>
    <property type="match status" value="1"/>
</dbReference>
<evidence type="ECO:0000256" key="10">
    <source>
        <dbReference type="SAM" id="MobiDB-lite"/>
    </source>
</evidence>
<dbReference type="InterPro" id="IPR036249">
    <property type="entry name" value="Thioredoxin-like_sf"/>
</dbReference>
<keyword evidence="12" id="KW-1185">Reference proteome</keyword>
<dbReference type="GO" id="GO:1902494">
    <property type="term" value="C:catalytic complex"/>
    <property type="evidence" value="ECO:0007669"/>
    <property type="project" value="UniProtKB-ARBA"/>
</dbReference>
<dbReference type="GO" id="GO:0098796">
    <property type="term" value="C:membrane protein complex"/>
    <property type="evidence" value="ECO:0007669"/>
    <property type="project" value="UniProtKB-ARBA"/>
</dbReference>
<dbReference type="EMBL" id="ML213530">
    <property type="protein sequence ID" value="TFK46416.1"/>
    <property type="molecule type" value="Genomic_DNA"/>
</dbReference>
<organism evidence="11 12">
    <name type="scientific">Heliocybe sulcata</name>
    <dbReference type="NCBI Taxonomy" id="5364"/>
    <lineage>
        <taxon>Eukaryota</taxon>
        <taxon>Fungi</taxon>
        <taxon>Dikarya</taxon>
        <taxon>Basidiomycota</taxon>
        <taxon>Agaricomycotina</taxon>
        <taxon>Agaricomycetes</taxon>
        <taxon>Gloeophyllales</taxon>
        <taxon>Gloeophyllaceae</taxon>
        <taxon>Heliocybe</taxon>
    </lineage>
</organism>
<keyword evidence="2 9" id="KW-0001">2Fe-2S</keyword>
<dbReference type="PIRSF" id="PIRSF000216">
    <property type="entry name" value="NADH_DH_24kDa"/>
    <property type="match status" value="1"/>
</dbReference>
<gene>
    <name evidence="11" type="ORF">OE88DRAFT_1715020</name>
</gene>
<dbReference type="GO" id="GO:0046872">
    <property type="term" value="F:metal ion binding"/>
    <property type="evidence" value="ECO:0007669"/>
    <property type="project" value="UniProtKB-KW"/>
</dbReference>
<dbReference type="GO" id="GO:0016491">
    <property type="term" value="F:oxidoreductase activity"/>
    <property type="evidence" value="ECO:0007669"/>
    <property type="project" value="InterPro"/>
</dbReference>
<dbReference type="Pfam" id="PF01257">
    <property type="entry name" value="2Fe-2S_thioredx"/>
    <property type="match status" value="1"/>
</dbReference>
<keyword evidence="5 9" id="KW-0408">Iron</keyword>
<evidence type="ECO:0000256" key="8">
    <source>
        <dbReference type="ARBA" id="ARBA00034078"/>
    </source>
</evidence>
<evidence type="ECO:0000256" key="2">
    <source>
        <dbReference type="ARBA" id="ARBA00022714"/>
    </source>
</evidence>
<dbReference type="Gene3D" id="1.10.10.1590">
    <property type="entry name" value="NADH-quinone oxidoreductase subunit E"/>
    <property type="match status" value="1"/>
</dbReference>
<reference evidence="11 12" key="1">
    <citation type="journal article" date="2019" name="Nat. Ecol. Evol.">
        <title>Megaphylogeny resolves global patterns of mushroom evolution.</title>
        <authorList>
            <person name="Varga T."/>
            <person name="Krizsan K."/>
            <person name="Foldi C."/>
            <person name="Dima B."/>
            <person name="Sanchez-Garcia M."/>
            <person name="Sanchez-Ramirez S."/>
            <person name="Szollosi G.J."/>
            <person name="Szarkandi J.G."/>
            <person name="Papp V."/>
            <person name="Albert L."/>
            <person name="Andreopoulos W."/>
            <person name="Angelini C."/>
            <person name="Antonin V."/>
            <person name="Barry K.W."/>
            <person name="Bougher N.L."/>
            <person name="Buchanan P."/>
            <person name="Buyck B."/>
            <person name="Bense V."/>
            <person name="Catcheside P."/>
            <person name="Chovatia M."/>
            <person name="Cooper J."/>
            <person name="Damon W."/>
            <person name="Desjardin D."/>
            <person name="Finy P."/>
            <person name="Geml J."/>
            <person name="Haridas S."/>
            <person name="Hughes K."/>
            <person name="Justo A."/>
            <person name="Karasinski D."/>
            <person name="Kautmanova I."/>
            <person name="Kiss B."/>
            <person name="Kocsube S."/>
            <person name="Kotiranta H."/>
            <person name="LaButti K.M."/>
            <person name="Lechner B.E."/>
            <person name="Liimatainen K."/>
            <person name="Lipzen A."/>
            <person name="Lukacs Z."/>
            <person name="Mihaltcheva S."/>
            <person name="Morgado L.N."/>
            <person name="Niskanen T."/>
            <person name="Noordeloos M.E."/>
            <person name="Ohm R.A."/>
            <person name="Ortiz-Santana B."/>
            <person name="Ovrebo C."/>
            <person name="Racz N."/>
            <person name="Riley R."/>
            <person name="Savchenko A."/>
            <person name="Shiryaev A."/>
            <person name="Soop K."/>
            <person name="Spirin V."/>
            <person name="Szebenyi C."/>
            <person name="Tomsovsky M."/>
            <person name="Tulloss R.E."/>
            <person name="Uehling J."/>
            <person name="Grigoriev I.V."/>
            <person name="Vagvolgyi C."/>
            <person name="Papp T."/>
            <person name="Martin F.M."/>
            <person name="Miettinen O."/>
            <person name="Hibbett D.S."/>
            <person name="Nagy L.G."/>
        </authorList>
    </citation>
    <scope>NUCLEOTIDE SEQUENCE [LARGE SCALE GENOMIC DNA]</scope>
    <source>
        <strain evidence="11 12">OMC1185</strain>
    </source>
</reference>
<dbReference type="FunFam" id="1.10.10.1590:FF:000001">
    <property type="entry name" value="NADH-quinone oxidoreductase subunit E"/>
    <property type="match status" value="1"/>
</dbReference>
<dbReference type="STRING" id="5364.A0A5C3MPX0"/>
<dbReference type="SUPFAM" id="SSF52833">
    <property type="entry name" value="Thioredoxin-like"/>
    <property type="match status" value="1"/>
</dbReference>
<evidence type="ECO:0000256" key="9">
    <source>
        <dbReference type="PIRSR" id="PIRSR000216-1"/>
    </source>
</evidence>
<evidence type="ECO:0000256" key="3">
    <source>
        <dbReference type="ARBA" id="ARBA00022723"/>
    </source>
</evidence>
<dbReference type="InterPro" id="IPR042128">
    <property type="entry name" value="NuoE_dom"/>
</dbReference>
<dbReference type="Gene3D" id="3.40.30.10">
    <property type="entry name" value="Glutaredoxin"/>
    <property type="match status" value="1"/>
</dbReference>
<protein>
    <recommendedName>
        <fullName evidence="13">NADH-ubiquinone oxidoreductase 24 kDa subunit mitochondrial</fullName>
    </recommendedName>
</protein>